<protein>
    <recommendedName>
        <fullName evidence="3">Formylmethanofuran dehydrogenase</fullName>
    </recommendedName>
</protein>
<organism evidence="1 2">
    <name type="scientific">Prosthecodimorpha hirschii</name>
    <dbReference type="NCBI Taxonomy" id="665126"/>
    <lineage>
        <taxon>Bacteria</taxon>
        <taxon>Pseudomonadati</taxon>
        <taxon>Pseudomonadota</taxon>
        <taxon>Alphaproteobacteria</taxon>
        <taxon>Hyphomicrobiales</taxon>
        <taxon>Ancalomicrobiaceae</taxon>
        <taxon>Prosthecodimorpha</taxon>
    </lineage>
</organism>
<dbReference type="EMBL" id="LJYW01000001">
    <property type="protein sequence ID" value="KPL52351.1"/>
    <property type="molecule type" value="Genomic_DNA"/>
</dbReference>
<dbReference type="STRING" id="665126.ABB55_09005"/>
<evidence type="ECO:0000313" key="2">
    <source>
        <dbReference type="Proteomes" id="UP000048984"/>
    </source>
</evidence>
<reference evidence="1 2" key="2">
    <citation type="submission" date="2015-10" db="EMBL/GenBank/DDBJ databases">
        <title>Draft Genome Sequence of Prosthecomicrobium hirschii ATCC 27832.</title>
        <authorList>
            <person name="Daniel J."/>
            <person name="Givan S.A."/>
            <person name="Brun Y.V."/>
            <person name="Brown P.J."/>
        </authorList>
    </citation>
    <scope>NUCLEOTIDE SEQUENCE [LARGE SCALE GENOMIC DNA]</scope>
    <source>
        <strain evidence="1 2">16</strain>
    </source>
</reference>
<reference evidence="1 2" key="1">
    <citation type="submission" date="2015-09" db="EMBL/GenBank/DDBJ databases">
        <authorList>
            <person name="Jackson K.R."/>
            <person name="Lunt B.L."/>
            <person name="Fisher J.N.B."/>
            <person name="Gardner A.V."/>
            <person name="Bailey M.E."/>
            <person name="Deus L.M."/>
            <person name="Earl A.S."/>
            <person name="Gibby P.D."/>
            <person name="Hartmann K.A."/>
            <person name="Liu J.E."/>
            <person name="Manci A.M."/>
            <person name="Nielsen D.A."/>
            <person name="Solomon M.B."/>
            <person name="Breakwell D.P."/>
            <person name="Burnett S.H."/>
            <person name="Grose J.H."/>
        </authorList>
    </citation>
    <scope>NUCLEOTIDE SEQUENCE [LARGE SCALE GENOMIC DNA]</scope>
    <source>
        <strain evidence="1 2">16</strain>
    </source>
</reference>
<dbReference type="Proteomes" id="UP000048984">
    <property type="component" value="Unassembled WGS sequence"/>
</dbReference>
<gene>
    <name evidence="1" type="ORF">ABB55_09005</name>
</gene>
<dbReference type="AlphaFoldDB" id="A0A0P6VPI9"/>
<name>A0A0P6VPI9_9HYPH</name>
<proteinExistence type="predicted"/>
<keyword evidence="2" id="KW-1185">Reference proteome</keyword>
<evidence type="ECO:0000313" key="1">
    <source>
        <dbReference type="EMBL" id="KPL52351.1"/>
    </source>
</evidence>
<dbReference type="RefSeq" id="WP_054358514.1">
    <property type="nucleotide sequence ID" value="NZ_LJYW01000001.1"/>
</dbReference>
<evidence type="ECO:0008006" key="3">
    <source>
        <dbReference type="Google" id="ProtNLM"/>
    </source>
</evidence>
<accession>A0A0P6VPI9</accession>
<comment type="caution">
    <text evidence="1">The sequence shown here is derived from an EMBL/GenBank/DDBJ whole genome shotgun (WGS) entry which is preliminary data.</text>
</comment>
<sequence>MAVISEAAVGWPASEAEARAAALIGRARLPLIAGLAADLDAIRAAFALADLTGAAVDPAAGDALAAEMRAFADSGQMNTTPAEARHRADLVVVAGPAALAHAVAVGLFEAAASPLYPWRTQRKVLLIGCGDAPAVDFGPTTVAVSHLDADPAHLRPVLAALRAAAAGHGLTAPTGDRPTLAAITAAAAEIKAAAFGVLVYDPAGLGALGIELAQGLVKDMNVATRFTALTPPPALNGKAAALAGLWTVGLPGRFGMVRGVPKGDDWRFDGRRLVASGEADAVLWVGPLAPGLPDWLPAAGTVALVPPGQAAAADVVIEVGVPGIDHGGTLYEARRDGLSYLEPAAPSARPRAAAVIGRLAQIIQGGAAC</sequence>